<dbReference type="PATRIC" id="fig|1179773.3.peg.3354"/>
<feature type="domain" description="FAD-binding" evidence="4">
    <location>
        <begin position="7"/>
        <end position="333"/>
    </location>
</feature>
<dbReference type="GO" id="GO:0016709">
    <property type="term" value="F:oxidoreductase activity, acting on paired donors, with incorporation or reduction of molecular oxygen, NAD(P)H as one donor, and incorporation of one atom of oxygen"/>
    <property type="evidence" value="ECO:0007669"/>
    <property type="project" value="UniProtKB-ARBA"/>
</dbReference>
<keyword evidence="2" id="KW-0285">Flavoprotein</keyword>
<organism evidence="5 6">
    <name type="scientific">Saccharothrix espanaensis (strain ATCC 51144 / DSM 44229 / JCM 9112 / NBRC 15066 / NRRL 15764)</name>
    <dbReference type="NCBI Taxonomy" id="1179773"/>
    <lineage>
        <taxon>Bacteria</taxon>
        <taxon>Bacillati</taxon>
        <taxon>Actinomycetota</taxon>
        <taxon>Actinomycetes</taxon>
        <taxon>Pseudonocardiales</taxon>
        <taxon>Pseudonocardiaceae</taxon>
        <taxon>Saccharothrix</taxon>
    </lineage>
</organism>
<dbReference type="GO" id="GO:0071949">
    <property type="term" value="F:FAD binding"/>
    <property type="evidence" value="ECO:0007669"/>
    <property type="project" value="InterPro"/>
</dbReference>
<dbReference type="PANTHER" id="PTHR43004">
    <property type="entry name" value="TRK SYSTEM POTASSIUM UPTAKE PROTEIN"/>
    <property type="match status" value="1"/>
</dbReference>
<keyword evidence="5" id="KW-0560">Oxidoreductase</keyword>
<comment type="cofactor">
    <cofactor evidence="1">
        <name>FAD</name>
        <dbReference type="ChEBI" id="CHEBI:57692"/>
    </cofactor>
</comment>
<protein>
    <submittedName>
        <fullName evidence="5">Monooxygenase, FAD-binding protein</fullName>
        <ecNumber evidence="5">1.14.13.-</ecNumber>
    </submittedName>
</protein>
<dbReference type="AlphaFoldDB" id="K0K1C7"/>
<reference evidence="5 6" key="1">
    <citation type="journal article" date="2012" name="BMC Genomics">
        <title>Complete genome sequence of Saccharothrix espanaensis DSM 44229T and comparison to the other completely sequenced Pseudonocardiaceae.</title>
        <authorList>
            <person name="Strobel T."/>
            <person name="Al-Dilaimi A."/>
            <person name="Blom J."/>
            <person name="Gessner A."/>
            <person name="Kalinowski J."/>
            <person name="Luzhetska M."/>
            <person name="Puhler A."/>
            <person name="Szczepanowski R."/>
            <person name="Bechthold A."/>
            <person name="Ruckert C."/>
        </authorList>
    </citation>
    <scope>NUCLEOTIDE SEQUENCE [LARGE SCALE GENOMIC DNA]</scope>
    <source>
        <strain evidence="6">ATCC 51144 / DSM 44229 / JCM 9112 / NBRC 15066 / NRRL 15764</strain>
    </source>
</reference>
<keyword evidence="6" id="KW-1185">Reference proteome</keyword>
<dbReference type="InterPro" id="IPR036188">
    <property type="entry name" value="FAD/NAD-bd_sf"/>
</dbReference>
<evidence type="ECO:0000256" key="1">
    <source>
        <dbReference type="ARBA" id="ARBA00001974"/>
    </source>
</evidence>
<dbReference type="PANTHER" id="PTHR43004:SF19">
    <property type="entry name" value="BINDING MONOOXYGENASE, PUTATIVE (JCVI)-RELATED"/>
    <property type="match status" value="1"/>
</dbReference>
<dbReference type="Proteomes" id="UP000006281">
    <property type="component" value="Chromosome"/>
</dbReference>
<dbReference type="SUPFAM" id="SSF51905">
    <property type="entry name" value="FAD/NAD(P)-binding domain"/>
    <property type="match status" value="1"/>
</dbReference>
<dbReference type="InterPro" id="IPR002938">
    <property type="entry name" value="FAD-bd"/>
</dbReference>
<evidence type="ECO:0000256" key="3">
    <source>
        <dbReference type="ARBA" id="ARBA00022827"/>
    </source>
</evidence>
<dbReference type="HOGENOM" id="CLU_009665_20_3_11"/>
<gene>
    <name evidence="5" type="ordered locus">BN6_33520</name>
</gene>
<sequence length="487" mass="52824">MHATRDPVVVVGAGPCGLAMAAKLLQRGIEVRLFDASPEPATGSRAIMLWPPAQDVLADLDVLHEARAIAFRPRALSYLSDGRPLARIRLRPPLDALLLPQERTDELLAGAVTRLGGKVEHGVRVLGVRQHEDGLTVHIADQTGQESRVEASWLIGADGVHSTVRESLGIDFAGSRMPGRFALAEARLRGTVDRPDDVSYHLTASGVLLIAPMPGGTFRIAGDIAPDRELEPGVVDELLERGPAELRVRELKSLTTFSSAERMAGRMRLGRCFLVGDAAHTHSPFGGQGLNLGLHDVRNLAWKLAGVLDGTFGDALLDTYDVERRAAARFATRLTGTLMRAALSRSRWKRPRGALVRCAHHLGILQRWYAPVVAGRRTRHPSVHPGPTNRFAGLPAPPWALEGNTVPDRFRLVTTGPAERSALSTRAAALADRRATLVDHHHLRRLTRGFLLVRPDGYVAIAGGPHVLDGVDRYLTDLEDTGGNHQT</sequence>
<evidence type="ECO:0000313" key="6">
    <source>
        <dbReference type="Proteomes" id="UP000006281"/>
    </source>
</evidence>
<dbReference type="Gene3D" id="3.30.70.2450">
    <property type="match status" value="1"/>
</dbReference>
<accession>K0K1C7</accession>
<dbReference type="EC" id="1.14.13.-" evidence="5"/>
<dbReference type="Pfam" id="PF01494">
    <property type="entry name" value="FAD_binding_3"/>
    <property type="match status" value="1"/>
</dbReference>
<dbReference type="Gene3D" id="3.40.30.120">
    <property type="match status" value="1"/>
</dbReference>
<dbReference type="Gene3D" id="3.50.50.60">
    <property type="entry name" value="FAD/NAD(P)-binding domain"/>
    <property type="match status" value="1"/>
</dbReference>
<dbReference type="PRINTS" id="PR00420">
    <property type="entry name" value="RNGMNOXGNASE"/>
</dbReference>
<dbReference type="InterPro" id="IPR050641">
    <property type="entry name" value="RIFMO-like"/>
</dbReference>
<name>K0K1C7_SACES</name>
<keyword evidence="5" id="KW-0503">Monooxygenase</keyword>
<dbReference type="STRING" id="1179773.BN6_33520"/>
<keyword evidence="3" id="KW-0274">FAD</keyword>
<evidence type="ECO:0000259" key="4">
    <source>
        <dbReference type="Pfam" id="PF01494"/>
    </source>
</evidence>
<proteinExistence type="predicted"/>
<evidence type="ECO:0000256" key="2">
    <source>
        <dbReference type="ARBA" id="ARBA00022630"/>
    </source>
</evidence>
<evidence type="ECO:0000313" key="5">
    <source>
        <dbReference type="EMBL" id="CCH30654.1"/>
    </source>
</evidence>
<dbReference type="KEGG" id="sesp:BN6_33520"/>
<dbReference type="eggNOG" id="COG0654">
    <property type="taxonomic scope" value="Bacteria"/>
</dbReference>
<dbReference type="EMBL" id="HE804045">
    <property type="protein sequence ID" value="CCH30654.1"/>
    <property type="molecule type" value="Genomic_DNA"/>
</dbReference>